<dbReference type="PROSITE" id="PS00073">
    <property type="entry name" value="ACYL_COA_DH_2"/>
    <property type="match status" value="1"/>
</dbReference>
<dbReference type="FunFam" id="1.20.140.10:FF:000001">
    <property type="entry name" value="Acyl-CoA dehydrogenase"/>
    <property type="match status" value="1"/>
</dbReference>
<dbReference type="InterPro" id="IPR013786">
    <property type="entry name" value="AcylCoA_DH/ox_N"/>
</dbReference>
<feature type="domain" description="Acyl-CoA oxidase/dehydrogenase middle" evidence="12">
    <location>
        <begin position="123"/>
        <end position="219"/>
    </location>
</feature>
<dbReference type="InterPro" id="IPR006089">
    <property type="entry name" value="Acyl-CoA_DH_CS"/>
</dbReference>
<evidence type="ECO:0000256" key="5">
    <source>
        <dbReference type="ARBA" id="ARBA00022827"/>
    </source>
</evidence>
<evidence type="ECO:0000259" key="13">
    <source>
        <dbReference type="Pfam" id="PF02771"/>
    </source>
</evidence>
<proteinExistence type="inferred from homology"/>
<dbReference type="InterPro" id="IPR009100">
    <property type="entry name" value="AcylCoA_DH/oxidase_NM_dom_sf"/>
</dbReference>
<dbReference type="FunFam" id="2.40.110.10:FF:000002">
    <property type="entry name" value="Acyl-CoA dehydrogenase fadE12"/>
    <property type="match status" value="1"/>
</dbReference>
<dbReference type="Pfam" id="PF00441">
    <property type="entry name" value="Acyl-CoA_dh_1"/>
    <property type="match status" value="1"/>
</dbReference>
<accession>A0A5Q2MM93</accession>
<dbReference type="KEGG" id="aef:GEV26_09225"/>
<dbReference type="GO" id="GO:0003995">
    <property type="term" value="F:acyl-CoA dehydrogenase activity"/>
    <property type="evidence" value="ECO:0007669"/>
    <property type="project" value="InterPro"/>
</dbReference>
<comment type="function">
    <text evidence="7">Catalyzes the dehydrogenation at the alpha-beta position of ACP-bound acyl chains. This results in the introduction of a double bond in the lipidic chain, which is further transferred to the epsilon-amino group of lysine residue in the mycobactin core by MbtK.</text>
</comment>
<reference evidence="14 15" key="1">
    <citation type="submission" date="2019-11" db="EMBL/GenBank/DDBJ databases">
        <authorList>
            <person name="Li J."/>
        </authorList>
    </citation>
    <scope>NUCLEOTIDE SEQUENCE [LARGE SCALE GENOMIC DNA]</scope>
    <source>
        <strain evidence="14 15">MF47</strain>
    </source>
</reference>
<evidence type="ECO:0000313" key="15">
    <source>
        <dbReference type="Proteomes" id="UP000392064"/>
    </source>
</evidence>
<dbReference type="InterPro" id="IPR037069">
    <property type="entry name" value="AcylCoA_DH/ox_N_sf"/>
</dbReference>
<dbReference type="Gene3D" id="2.40.110.10">
    <property type="entry name" value="Butyryl-CoA Dehydrogenase, subunit A, domain 2"/>
    <property type="match status" value="1"/>
</dbReference>
<dbReference type="InterPro" id="IPR046373">
    <property type="entry name" value="Acyl-CoA_Oxase/DH_mid-dom_sf"/>
</dbReference>
<dbReference type="Pfam" id="PF02770">
    <property type="entry name" value="Acyl-CoA_dh_M"/>
    <property type="match status" value="1"/>
</dbReference>
<evidence type="ECO:0000256" key="3">
    <source>
        <dbReference type="ARBA" id="ARBA00009347"/>
    </source>
</evidence>
<evidence type="ECO:0000256" key="6">
    <source>
        <dbReference type="ARBA" id="ARBA00023002"/>
    </source>
</evidence>
<keyword evidence="15" id="KW-1185">Reference proteome</keyword>
<keyword evidence="6 10" id="KW-0560">Oxidoreductase</keyword>
<dbReference type="GO" id="GO:0050660">
    <property type="term" value="F:flavin adenine dinucleotide binding"/>
    <property type="evidence" value="ECO:0007669"/>
    <property type="project" value="InterPro"/>
</dbReference>
<dbReference type="PANTHER" id="PTHR48083:SF20">
    <property type="entry name" value="LONG-CHAIN SPECIFIC ACYL-COA DEHYDROGENASE, MITOCHONDRIAL"/>
    <property type="match status" value="1"/>
</dbReference>
<dbReference type="PIRSF" id="PIRSF016578">
    <property type="entry name" value="HsaA"/>
    <property type="match status" value="1"/>
</dbReference>
<evidence type="ECO:0000256" key="9">
    <source>
        <dbReference type="ARBA" id="ARBA00042660"/>
    </source>
</evidence>
<dbReference type="InterPro" id="IPR050741">
    <property type="entry name" value="Acyl-CoA_dehydrogenase"/>
</dbReference>
<dbReference type="InterPro" id="IPR036250">
    <property type="entry name" value="AcylCo_DH-like_C"/>
</dbReference>
<keyword evidence="5 10" id="KW-0274">FAD</keyword>
<feature type="domain" description="Acyl-CoA dehydrogenase/oxidase C-terminal" evidence="11">
    <location>
        <begin position="234"/>
        <end position="379"/>
    </location>
</feature>
<evidence type="ECO:0000256" key="1">
    <source>
        <dbReference type="ARBA" id="ARBA00001974"/>
    </source>
</evidence>
<dbReference type="Gene3D" id="1.10.540.10">
    <property type="entry name" value="Acyl-CoA dehydrogenase/oxidase, N-terminal domain"/>
    <property type="match status" value="1"/>
</dbReference>
<dbReference type="EMBL" id="CP045737">
    <property type="protein sequence ID" value="QGG41525.1"/>
    <property type="molecule type" value="Genomic_DNA"/>
</dbReference>
<sequence length="381" mass="41540">MKRTIYGTDHEAFRDTVRSFLIREAVPRQDEWFGQGFVSKDFFAQMGGLGLIGMQVPEEFGGGGVDSYKFNAVLAEETAAQLVSVGGLRVHMDIILPYFMEYADDEQKKRWLPGIANGTLMTAIAMTEPGTGSDLAGIATTARLEGDHYVINGAKTFITGGIGADLVIVVARTSKSENRRSGLSLLVVEDGTPGFSRGRNLQKIGLKAQDTAELFFEEVRVPVENLLGSEGEAFTYLSSNLPQERLSISVNAVSQSRAALKATLEYVQDRKAFGQTVGSFQNTKFVLAGLSAQMEAAESLLDRAIEEHDRGELSVADAARVKLFATEMQGRVMDECLQLHGGYGYMLEYPIARMYADARVTRIYGGSSEIMKVIIAKSLGL</sequence>
<feature type="domain" description="Acyl-CoA dehydrogenase/oxidase N-terminal" evidence="13">
    <location>
        <begin position="9"/>
        <end position="118"/>
    </location>
</feature>
<dbReference type="SUPFAM" id="SSF56645">
    <property type="entry name" value="Acyl-CoA dehydrogenase NM domain-like"/>
    <property type="match status" value="1"/>
</dbReference>
<dbReference type="GO" id="GO:0005737">
    <property type="term" value="C:cytoplasm"/>
    <property type="evidence" value="ECO:0007669"/>
    <property type="project" value="TreeGrafter"/>
</dbReference>
<dbReference type="InterPro" id="IPR009075">
    <property type="entry name" value="AcylCo_DH/oxidase_C"/>
</dbReference>
<gene>
    <name evidence="14" type="ORF">GEV26_09225</name>
</gene>
<dbReference type="RefSeq" id="WP_153652793.1">
    <property type="nucleotide sequence ID" value="NZ_CP045737.1"/>
</dbReference>
<dbReference type="AlphaFoldDB" id="A0A5Q2MM93"/>
<dbReference type="GO" id="GO:0033539">
    <property type="term" value="P:fatty acid beta-oxidation using acyl-CoA dehydrogenase"/>
    <property type="evidence" value="ECO:0007669"/>
    <property type="project" value="TreeGrafter"/>
</dbReference>
<comment type="pathway">
    <text evidence="2">Siderophore biosynthesis; mycobactin biosynthesis.</text>
</comment>
<dbReference type="SUPFAM" id="SSF47203">
    <property type="entry name" value="Acyl-CoA dehydrogenase C-terminal domain-like"/>
    <property type="match status" value="1"/>
</dbReference>
<comment type="similarity">
    <text evidence="3 10">Belongs to the acyl-CoA dehydrogenase family.</text>
</comment>
<evidence type="ECO:0000259" key="11">
    <source>
        <dbReference type="Pfam" id="PF00441"/>
    </source>
</evidence>
<evidence type="ECO:0000256" key="8">
    <source>
        <dbReference type="ARBA" id="ARBA00040394"/>
    </source>
</evidence>
<dbReference type="PANTHER" id="PTHR48083">
    <property type="entry name" value="MEDIUM-CHAIN SPECIFIC ACYL-COA DEHYDROGENASE, MITOCHONDRIAL-RELATED"/>
    <property type="match status" value="1"/>
</dbReference>
<evidence type="ECO:0000259" key="12">
    <source>
        <dbReference type="Pfam" id="PF02770"/>
    </source>
</evidence>
<dbReference type="InterPro" id="IPR006091">
    <property type="entry name" value="Acyl-CoA_Oxase/DH_mid-dom"/>
</dbReference>
<dbReference type="Pfam" id="PF02771">
    <property type="entry name" value="Acyl-CoA_dh_N"/>
    <property type="match status" value="1"/>
</dbReference>
<evidence type="ECO:0000313" key="14">
    <source>
        <dbReference type="EMBL" id="QGG41525.1"/>
    </source>
</evidence>
<evidence type="ECO:0000256" key="7">
    <source>
        <dbReference type="ARBA" id="ARBA00037085"/>
    </source>
</evidence>
<comment type="cofactor">
    <cofactor evidence="1 10">
        <name>FAD</name>
        <dbReference type="ChEBI" id="CHEBI:57692"/>
    </cofactor>
</comment>
<protein>
    <recommendedName>
        <fullName evidence="8">Acyl-[acyl-carrier-protein] dehydrogenase MbtN</fullName>
    </recommendedName>
    <alternativeName>
        <fullName evidence="9">Mycobactin synthase protein N</fullName>
    </alternativeName>
</protein>
<evidence type="ECO:0000256" key="10">
    <source>
        <dbReference type="RuleBase" id="RU362125"/>
    </source>
</evidence>
<evidence type="ECO:0000256" key="4">
    <source>
        <dbReference type="ARBA" id="ARBA00022630"/>
    </source>
</evidence>
<organism evidence="14 15">
    <name type="scientific">Aeromicrobium yanjiei</name>
    <dbReference type="NCBI Taxonomy" id="2662028"/>
    <lineage>
        <taxon>Bacteria</taxon>
        <taxon>Bacillati</taxon>
        <taxon>Actinomycetota</taxon>
        <taxon>Actinomycetes</taxon>
        <taxon>Propionibacteriales</taxon>
        <taxon>Nocardioidaceae</taxon>
        <taxon>Aeromicrobium</taxon>
    </lineage>
</organism>
<dbReference type="Proteomes" id="UP000392064">
    <property type="component" value="Chromosome"/>
</dbReference>
<evidence type="ECO:0000256" key="2">
    <source>
        <dbReference type="ARBA" id="ARBA00005102"/>
    </source>
</evidence>
<dbReference type="Gene3D" id="1.20.140.10">
    <property type="entry name" value="Butyryl-CoA Dehydrogenase, subunit A, domain 3"/>
    <property type="match status" value="1"/>
</dbReference>
<keyword evidence="4 10" id="KW-0285">Flavoprotein</keyword>
<name>A0A5Q2MM93_9ACTN</name>